<protein>
    <submittedName>
        <fullName evidence="1">Uncharacterized protein</fullName>
    </submittedName>
</protein>
<keyword evidence="2" id="KW-1185">Reference proteome</keyword>
<evidence type="ECO:0000313" key="1">
    <source>
        <dbReference type="EMBL" id="KIL74231.1"/>
    </source>
</evidence>
<sequence length="44" mass="4908">MILNGKAMFIQKGTEFTMVDAGIITDKIRVDGVEGYVPSEFTRQ</sequence>
<evidence type="ECO:0000313" key="2">
    <source>
        <dbReference type="Proteomes" id="UP000031982"/>
    </source>
</evidence>
<accession>A0ABR5APG8</accession>
<comment type="caution">
    <text evidence="1">The sequence shown here is derived from an EMBL/GenBank/DDBJ whole genome shotgun (WGS) entry which is preliminary data.</text>
</comment>
<organism evidence="1 2">
    <name type="scientific">Bacillus badius</name>
    <dbReference type="NCBI Taxonomy" id="1455"/>
    <lineage>
        <taxon>Bacteria</taxon>
        <taxon>Bacillati</taxon>
        <taxon>Bacillota</taxon>
        <taxon>Bacilli</taxon>
        <taxon>Bacillales</taxon>
        <taxon>Bacillaceae</taxon>
        <taxon>Pseudobacillus</taxon>
    </lineage>
</organism>
<gene>
    <name evidence="1" type="ORF">SD77_2886</name>
</gene>
<name>A0ABR5APG8_BACBA</name>
<reference evidence="1 2" key="1">
    <citation type="submission" date="2015-01" db="EMBL/GenBank/DDBJ databases">
        <title>Genome Assembly of Bacillus badius MTCC 1458.</title>
        <authorList>
            <person name="Verma A."/>
            <person name="Khatri I."/>
            <person name="Mual P."/>
            <person name="Subramanian S."/>
            <person name="Krishnamurthi S."/>
        </authorList>
    </citation>
    <scope>NUCLEOTIDE SEQUENCE [LARGE SCALE GENOMIC DNA]</scope>
    <source>
        <strain evidence="1 2">MTCC 1458</strain>
    </source>
</reference>
<dbReference type="Proteomes" id="UP000031982">
    <property type="component" value="Unassembled WGS sequence"/>
</dbReference>
<dbReference type="EMBL" id="JXLP01000024">
    <property type="protein sequence ID" value="KIL74231.1"/>
    <property type="molecule type" value="Genomic_DNA"/>
</dbReference>
<proteinExistence type="predicted"/>